<protein>
    <submittedName>
        <fullName evidence="2">Tubby-related protein 4</fullName>
    </submittedName>
</protein>
<sequence length="200" mass="22191">MEKHWEQRGIKRCKGTGSQTLHLAAMMNTWNSLPHGTVTASSLKKTASMDSSEAPSSTTTSASMLARRSELKTSRSSTGLGFSPMDILVLLIPLLVPRMNSKSRFRSVMGMPITRGRRLYCSLSVTPGGGCYVTTSKRSIAASHVKVVLVRWNEPYQKLATCDSLGVIFVWIKHEGRWSIELINDRNSQVRPYGSHLHQV</sequence>
<comment type="caution">
    <text evidence="2">The sequence shown here is derived from an EMBL/GenBank/DDBJ whole genome shotgun (WGS) entry which is preliminary data.</text>
</comment>
<keyword evidence="3" id="KW-1185">Reference proteome</keyword>
<gene>
    <name evidence="2" type="ORF">ElyMa_004434700</name>
</gene>
<feature type="compositionally biased region" description="Low complexity" evidence="1">
    <location>
        <begin position="51"/>
        <end position="66"/>
    </location>
</feature>
<accession>A0AAV4HCW4</accession>
<evidence type="ECO:0000256" key="1">
    <source>
        <dbReference type="SAM" id="MobiDB-lite"/>
    </source>
</evidence>
<feature type="region of interest" description="Disordered" evidence="1">
    <location>
        <begin position="43"/>
        <end position="77"/>
    </location>
</feature>
<organism evidence="2 3">
    <name type="scientific">Elysia marginata</name>
    <dbReference type="NCBI Taxonomy" id="1093978"/>
    <lineage>
        <taxon>Eukaryota</taxon>
        <taxon>Metazoa</taxon>
        <taxon>Spiralia</taxon>
        <taxon>Lophotrochozoa</taxon>
        <taxon>Mollusca</taxon>
        <taxon>Gastropoda</taxon>
        <taxon>Heterobranchia</taxon>
        <taxon>Euthyneura</taxon>
        <taxon>Panpulmonata</taxon>
        <taxon>Sacoglossa</taxon>
        <taxon>Placobranchoidea</taxon>
        <taxon>Plakobranchidae</taxon>
        <taxon>Elysia</taxon>
    </lineage>
</organism>
<dbReference type="AlphaFoldDB" id="A0AAV4HCW4"/>
<dbReference type="EMBL" id="BMAT01008936">
    <property type="protein sequence ID" value="GFR95666.1"/>
    <property type="molecule type" value="Genomic_DNA"/>
</dbReference>
<name>A0AAV4HCW4_9GAST</name>
<dbReference type="Proteomes" id="UP000762676">
    <property type="component" value="Unassembled WGS sequence"/>
</dbReference>
<reference evidence="2 3" key="1">
    <citation type="journal article" date="2021" name="Elife">
        <title>Chloroplast acquisition without the gene transfer in kleptoplastic sea slugs, Plakobranchus ocellatus.</title>
        <authorList>
            <person name="Maeda T."/>
            <person name="Takahashi S."/>
            <person name="Yoshida T."/>
            <person name="Shimamura S."/>
            <person name="Takaki Y."/>
            <person name="Nagai Y."/>
            <person name="Toyoda A."/>
            <person name="Suzuki Y."/>
            <person name="Arimoto A."/>
            <person name="Ishii H."/>
            <person name="Satoh N."/>
            <person name="Nishiyama T."/>
            <person name="Hasebe M."/>
            <person name="Maruyama T."/>
            <person name="Minagawa J."/>
            <person name="Obokata J."/>
            <person name="Shigenobu S."/>
        </authorList>
    </citation>
    <scope>NUCLEOTIDE SEQUENCE [LARGE SCALE GENOMIC DNA]</scope>
</reference>
<evidence type="ECO:0000313" key="2">
    <source>
        <dbReference type="EMBL" id="GFR95666.1"/>
    </source>
</evidence>
<evidence type="ECO:0000313" key="3">
    <source>
        <dbReference type="Proteomes" id="UP000762676"/>
    </source>
</evidence>
<proteinExistence type="predicted"/>